<dbReference type="OrthoDB" id="9788327at2"/>
<feature type="chain" id="PRO_5038849824" evidence="1">
    <location>
        <begin position="25"/>
        <end position="255"/>
    </location>
</feature>
<evidence type="ECO:0000313" key="3">
    <source>
        <dbReference type="EMBL" id="AGX42130.1"/>
    </source>
</evidence>
<dbReference type="GO" id="GO:0005737">
    <property type="term" value="C:cytoplasm"/>
    <property type="evidence" value="ECO:0007669"/>
    <property type="project" value="TreeGrafter"/>
</dbReference>
<dbReference type="eggNOG" id="COG5279">
    <property type="taxonomic scope" value="Bacteria"/>
</dbReference>
<dbReference type="GeneID" id="55473642"/>
<dbReference type="Proteomes" id="UP000017118">
    <property type="component" value="Chromosome"/>
</dbReference>
<sequence length="255" mass="29670">MKRFFKTIIITLIIMQVMTIAAFAEGTFSNWNDIENDMYHHFVNRDANFSFLYTGTKEEFQQNIRQAIKDAYSKDDYLERSWVELRPQGKVTTQGIETTINATYLTTKEQEDYVNNELIKETAKVTNSGMSDFEKVKAINDYIINRFEYDYTLQSKSAYSALTTSVAICQGYSMAAYKMLNYAGIENRIVVGTARNISHSWNCVKIDGEWYNLDITNNDSIKKDKYFLVGDNFLLDNNYVWDRKSYPSAPKGYYE</sequence>
<gene>
    <name evidence="3" type="ORF">CLSA_c11240</name>
</gene>
<protein>
    <submittedName>
        <fullName evidence="3">Transglutaminase domain protein</fullName>
    </submittedName>
</protein>
<dbReference type="AlphaFoldDB" id="U5MNG1"/>
<dbReference type="InterPro" id="IPR038765">
    <property type="entry name" value="Papain-like_cys_pep_sf"/>
</dbReference>
<evidence type="ECO:0000256" key="1">
    <source>
        <dbReference type="SAM" id="SignalP"/>
    </source>
</evidence>
<feature type="signal peptide" evidence="1">
    <location>
        <begin position="1"/>
        <end position="24"/>
    </location>
</feature>
<accession>U5MNG1</accession>
<keyword evidence="4" id="KW-1185">Reference proteome</keyword>
<dbReference type="RefSeq" id="WP_022744412.1">
    <property type="nucleotide sequence ID" value="NC_022571.1"/>
</dbReference>
<evidence type="ECO:0000259" key="2">
    <source>
        <dbReference type="SMART" id="SM00460"/>
    </source>
</evidence>
<dbReference type="Pfam" id="PF01841">
    <property type="entry name" value="Transglut_core"/>
    <property type="match status" value="1"/>
</dbReference>
<feature type="domain" description="Transglutaminase-like" evidence="2">
    <location>
        <begin position="161"/>
        <end position="217"/>
    </location>
</feature>
<dbReference type="HOGENOM" id="CLU_052009_0_0_9"/>
<dbReference type="PATRIC" id="fig|1345695.10.peg.3353"/>
<dbReference type="InterPro" id="IPR002931">
    <property type="entry name" value="Transglutaminase-like"/>
</dbReference>
<dbReference type="EMBL" id="CP006721">
    <property type="protein sequence ID" value="AGX42130.1"/>
    <property type="molecule type" value="Genomic_DNA"/>
</dbReference>
<organism evidence="3 4">
    <name type="scientific">Clostridium saccharobutylicum DSM 13864</name>
    <dbReference type="NCBI Taxonomy" id="1345695"/>
    <lineage>
        <taxon>Bacteria</taxon>
        <taxon>Bacillati</taxon>
        <taxon>Bacillota</taxon>
        <taxon>Clostridia</taxon>
        <taxon>Eubacteriales</taxon>
        <taxon>Clostridiaceae</taxon>
        <taxon>Clostridium</taxon>
    </lineage>
</organism>
<dbReference type="SUPFAM" id="SSF54001">
    <property type="entry name" value="Cysteine proteinases"/>
    <property type="match status" value="1"/>
</dbReference>
<dbReference type="KEGG" id="csb:CLSA_c11240"/>
<dbReference type="Gene3D" id="3.10.620.30">
    <property type="match status" value="1"/>
</dbReference>
<proteinExistence type="predicted"/>
<evidence type="ECO:0000313" key="4">
    <source>
        <dbReference type="Proteomes" id="UP000017118"/>
    </source>
</evidence>
<reference evidence="3 4" key="1">
    <citation type="journal article" date="2013" name="Genome Announc.">
        <title>Complete Genome Sequence of the Solvent Producer Clostridium saccharobutylicum NCP262 (DSM 13864).</title>
        <authorList>
            <person name="Poehlein A."/>
            <person name="Hartwich K."/>
            <person name="Krabben P."/>
            <person name="Ehrenreich A."/>
            <person name="Liebl W."/>
            <person name="Durre P."/>
            <person name="Gottschalk G."/>
            <person name="Daniel R."/>
        </authorList>
    </citation>
    <scope>NUCLEOTIDE SEQUENCE [LARGE SCALE GENOMIC DNA]</scope>
    <source>
        <strain evidence="3">DSM 13864</strain>
    </source>
</reference>
<dbReference type="PANTHER" id="PTHR46333:SF2">
    <property type="entry name" value="CYTOKINESIS PROTEIN 3"/>
    <property type="match status" value="1"/>
</dbReference>
<dbReference type="InterPro" id="IPR052557">
    <property type="entry name" value="CAP/Cytokinesis_protein"/>
</dbReference>
<name>U5MNG1_CLOSA</name>
<dbReference type="SMART" id="SM00460">
    <property type="entry name" value="TGc"/>
    <property type="match status" value="1"/>
</dbReference>
<dbReference type="PANTHER" id="PTHR46333">
    <property type="entry name" value="CYTOKINESIS PROTEIN 3"/>
    <property type="match status" value="1"/>
</dbReference>
<keyword evidence="1" id="KW-0732">Signal</keyword>